<evidence type="ECO:0000313" key="22">
    <source>
        <dbReference type="Proteomes" id="UP000261580"/>
    </source>
</evidence>
<keyword evidence="22" id="KW-1185">Reference proteome</keyword>
<evidence type="ECO:0000256" key="8">
    <source>
        <dbReference type="ARBA" id="ARBA00022723"/>
    </source>
</evidence>
<dbReference type="Pfam" id="PF07714">
    <property type="entry name" value="PK_Tyr_Ser-Thr"/>
    <property type="match status" value="1"/>
</dbReference>
<evidence type="ECO:0000256" key="19">
    <source>
        <dbReference type="ARBA" id="ARBA00048977"/>
    </source>
</evidence>
<feature type="domain" description="Protein kinase" evidence="20">
    <location>
        <begin position="1"/>
        <end position="69"/>
    </location>
</feature>
<dbReference type="InterPro" id="IPR011009">
    <property type="entry name" value="Kinase-like_dom_sf"/>
</dbReference>
<comment type="catalytic activity">
    <reaction evidence="18">
        <text>L-threonyl-[protein] + ATP = O-phospho-L-threonyl-[protein] + ADP + H(+)</text>
        <dbReference type="Rhea" id="RHEA:46608"/>
        <dbReference type="Rhea" id="RHEA-COMP:11060"/>
        <dbReference type="Rhea" id="RHEA-COMP:11605"/>
        <dbReference type="ChEBI" id="CHEBI:15378"/>
        <dbReference type="ChEBI" id="CHEBI:30013"/>
        <dbReference type="ChEBI" id="CHEBI:30616"/>
        <dbReference type="ChEBI" id="CHEBI:61977"/>
        <dbReference type="ChEBI" id="CHEBI:456216"/>
        <dbReference type="EC" id="2.7.11.1"/>
    </reaction>
    <physiologicalReaction direction="left-to-right" evidence="18">
        <dbReference type="Rhea" id="RHEA:46609"/>
    </physiologicalReaction>
</comment>
<organism evidence="21 22">
    <name type="scientific">Neolamprologus brichardi</name>
    <name type="common">Fairy cichlid</name>
    <name type="synonym">Lamprologus brichardi</name>
    <dbReference type="NCBI Taxonomy" id="32507"/>
    <lineage>
        <taxon>Eukaryota</taxon>
        <taxon>Metazoa</taxon>
        <taxon>Chordata</taxon>
        <taxon>Craniata</taxon>
        <taxon>Vertebrata</taxon>
        <taxon>Euteleostomi</taxon>
        <taxon>Actinopterygii</taxon>
        <taxon>Neopterygii</taxon>
        <taxon>Teleostei</taxon>
        <taxon>Neoteleostei</taxon>
        <taxon>Acanthomorphata</taxon>
        <taxon>Ovalentaria</taxon>
        <taxon>Cichlomorphae</taxon>
        <taxon>Cichliformes</taxon>
        <taxon>Cichlidae</taxon>
        <taxon>African cichlids</taxon>
        <taxon>Pseudocrenilabrinae</taxon>
        <taxon>Lamprologini</taxon>
        <taxon>Neolamprologus</taxon>
    </lineage>
</organism>
<dbReference type="PANTHER" id="PTHR46485">
    <property type="entry name" value="LIM DOMAIN KINASE 1"/>
    <property type="match status" value="1"/>
</dbReference>
<evidence type="ECO:0000256" key="10">
    <source>
        <dbReference type="ARBA" id="ARBA00022741"/>
    </source>
</evidence>
<evidence type="ECO:0000256" key="15">
    <source>
        <dbReference type="ARBA" id="ARBA00023212"/>
    </source>
</evidence>
<dbReference type="STRING" id="32507.ENSNBRP00000010979"/>
<evidence type="ECO:0000256" key="5">
    <source>
        <dbReference type="ARBA" id="ARBA00022490"/>
    </source>
</evidence>
<keyword evidence="7" id="KW-0808">Transferase</keyword>
<dbReference type="EC" id="2.7.11.1" evidence="4"/>
<dbReference type="InterPro" id="IPR000719">
    <property type="entry name" value="Prot_kinase_dom"/>
</dbReference>
<reference evidence="21" key="2">
    <citation type="submission" date="2025-09" db="UniProtKB">
        <authorList>
            <consortium name="Ensembl"/>
        </authorList>
    </citation>
    <scope>IDENTIFICATION</scope>
</reference>
<keyword evidence="14" id="KW-0440">LIM domain</keyword>
<dbReference type="GO" id="GO:0005737">
    <property type="term" value="C:cytoplasm"/>
    <property type="evidence" value="ECO:0007669"/>
    <property type="project" value="TreeGrafter"/>
</dbReference>
<comment type="subcellular location">
    <subcellularLocation>
        <location evidence="2">Cytoplasm</location>
        <location evidence="2">Cytoskeleton</location>
    </subcellularLocation>
    <subcellularLocation>
        <location evidence="1">Nucleus</location>
    </subcellularLocation>
</comment>
<comment type="catalytic activity">
    <reaction evidence="19">
        <text>L-seryl-[protein] + ATP = O-phospho-L-seryl-[protein] + ADP + H(+)</text>
        <dbReference type="Rhea" id="RHEA:17989"/>
        <dbReference type="Rhea" id="RHEA-COMP:9863"/>
        <dbReference type="Rhea" id="RHEA-COMP:11604"/>
        <dbReference type="ChEBI" id="CHEBI:15378"/>
        <dbReference type="ChEBI" id="CHEBI:29999"/>
        <dbReference type="ChEBI" id="CHEBI:30616"/>
        <dbReference type="ChEBI" id="CHEBI:83421"/>
        <dbReference type="ChEBI" id="CHEBI:456216"/>
        <dbReference type="EC" id="2.7.11.1"/>
    </reaction>
    <physiologicalReaction direction="left-to-right" evidence="19">
        <dbReference type="Rhea" id="RHEA:17990"/>
    </physiologicalReaction>
</comment>
<protein>
    <recommendedName>
        <fullName evidence="17">LIM domain kinase 1</fullName>
        <ecNumber evidence="4">2.7.11.1</ecNumber>
    </recommendedName>
</protein>
<evidence type="ECO:0000256" key="12">
    <source>
        <dbReference type="ARBA" id="ARBA00022833"/>
    </source>
</evidence>
<keyword evidence="9" id="KW-0677">Repeat</keyword>
<dbReference type="GO" id="GO:0043005">
    <property type="term" value="C:neuron projection"/>
    <property type="evidence" value="ECO:0007669"/>
    <property type="project" value="TreeGrafter"/>
</dbReference>
<dbReference type="OMA" id="WFIGVLY"/>
<keyword evidence="12" id="KW-0862">Zinc</keyword>
<evidence type="ECO:0000256" key="13">
    <source>
        <dbReference type="ARBA" id="ARBA00022840"/>
    </source>
</evidence>
<evidence type="ECO:0000256" key="2">
    <source>
        <dbReference type="ARBA" id="ARBA00004245"/>
    </source>
</evidence>
<evidence type="ECO:0000256" key="16">
    <source>
        <dbReference type="ARBA" id="ARBA00023242"/>
    </source>
</evidence>
<dbReference type="Proteomes" id="UP000261580">
    <property type="component" value="Unassembled WGS sequence"/>
</dbReference>
<name>A0A3Q4MI50_NEOBR</name>
<dbReference type="Ensembl" id="ENSNBRT00000011286.1">
    <property type="protein sequence ID" value="ENSNBRP00000010979.1"/>
    <property type="gene ID" value="ENSNBRG00000008571.1"/>
</dbReference>
<evidence type="ECO:0000256" key="3">
    <source>
        <dbReference type="ARBA" id="ARBA00005843"/>
    </source>
</evidence>
<dbReference type="AlphaFoldDB" id="A0A3Q4MI50"/>
<keyword evidence="8" id="KW-0479">Metal-binding</keyword>
<evidence type="ECO:0000256" key="9">
    <source>
        <dbReference type="ARBA" id="ARBA00022737"/>
    </source>
</evidence>
<evidence type="ECO:0000256" key="7">
    <source>
        <dbReference type="ARBA" id="ARBA00022679"/>
    </source>
</evidence>
<evidence type="ECO:0000256" key="17">
    <source>
        <dbReference type="ARBA" id="ARBA00040667"/>
    </source>
</evidence>
<keyword evidence="6" id="KW-0723">Serine/threonine-protein kinase</keyword>
<keyword evidence="16" id="KW-0539">Nucleus</keyword>
<dbReference type="GO" id="GO:0051496">
    <property type="term" value="P:positive regulation of stress fiber assembly"/>
    <property type="evidence" value="ECO:0007669"/>
    <property type="project" value="TreeGrafter"/>
</dbReference>
<dbReference type="GO" id="GO:0005856">
    <property type="term" value="C:cytoskeleton"/>
    <property type="evidence" value="ECO:0007669"/>
    <property type="project" value="UniProtKB-SubCell"/>
</dbReference>
<dbReference type="GO" id="GO:0005524">
    <property type="term" value="F:ATP binding"/>
    <property type="evidence" value="ECO:0007669"/>
    <property type="project" value="UniProtKB-KW"/>
</dbReference>
<keyword evidence="5" id="KW-0963">Cytoplasm</keyword>
<dbReference type="Bgee" id="ENSNBRG00000008571">
    <property type="expression patterns" value="Expressed in mesonephros and 5 other cell types or tissues"/>
</dbReference>
<dbReference type="GO" id="GO:0030036">
    <property type="term" value="P:actin cytoskeleton organization"/>
    <property type="evidence" value="ECO:0007669"/>
    <property type="project" value="TreeGrafter"/>
</dbReference>
<evidence type="ECO:0000256" key="6">
    <source>
        <dbReference type="ARBA" id="ARBA00022527"/>
    </source>
</evidence>
<dbReference type="Gene3D" id="3.30.200.20">
    <property type="entry name" value="Phosphorylase Kinase, domain 1"/>
    <property type="match status" value="1"/>
</dbReference>
<keyword evidence="13" id="KW-0067">ATP-binding</keyword>
<evidence type="ECO:0000256" key="4">
    <source>
        <dbReference type="ARBA" id="ARBA00012513"/>
    </source>
</evidence>
<comment type="similarity">
    <text evidence="3">Belongs to the protein kinase superfamily. TKL Ser/Thr protein kinase family.</text>
</comment>
<accession>A0A3Q4MI50</accession>
<reference evidence="21" key="1">
    <citation type="submission" date="2025-08" db="UniProtKB">
        <authorList>
            <consortium name="Ensembl"/>
        </authorList>
    </citation>
    <scope>IDENTIFICATION</scope>
</reference>
<proteinExistence type="inferred from homology"/>
<dbReference type="PROSITE" id="PS50011">
    <property type="entry name" value="PROTEIN_KINASE_DOM"/>
    <property type="match status" value="1"/>
</dbReference>
<dbReference type="GeneTree" id="ENSGT00940000156345"/>
<dbReference type="GO" id="GO:0005634">
    <property type="term" value="C:nucleus"/>
    <property type="evidence" value="ECO:0007669"/>
    <property type="project" value="UniProtKB-SubCell"/>
</dbReference>
<evidence type="ECO:0000313" key="21">
    <source>
        <dbReference type="Ensembl" id="ENSNBRP00000010979.1"/>
    </source>
</evidence>
<dbReference type="FunFam" id="3.30.200.20:FF:000038">
    <property type="entry name" value="LIM domain kinase 2"/>
    <property type="match status" value="1"/>
</dbReference>
<evidence type="ECO:0000259" key="20">
    <source>
        <dbReference type="PROSITE" id="PS50011"/>
    </source>
</evidence>
<evidence type="ECO:0000256" key="11">
    <source>
        <dbReference type="ARBA" id="ARBA00022777"/>
    </source>
</evidence>
<dbReference type="InterPro" id="IPR001245">
    <property type="entry name" value="Ser-Thr/Tyr_kinase_cat_dom"/>
</dbReference>
<evidence type="ECO:0000256" key="1">
    <source>
        <dbReference type="ARBA" id="ARBA00004123"/>
    </source>
</evidence>
<dbReference type="PANTHER" id="PTHR46485:SF7">
    <property type="entry name" value="LIM DOMAIN KINASE 1"/>
    <property type="match status" value="1"/>
</dbReference>
<evidence type="ECO:0000256" key="14">
    <source>
        <dbReference type="ARBA" id="ARBA00023038"/>
    </source>
</evidence>
<keyword evidence="11" id="KW-0418">Kinase</keyword>
<sequence length="69" mass="8261">MVMKELIRFDDETQKTFLKEVKVMRCLDHPNVLKFIGVLYKDKRLNFIAEYIKGGTLREIIKKMVNKWG</sequence>
<dbReference type="GO" id="GO:0046872">
    <property type="term" value="F:metal ion binding"/>
    <property type="evidence" value="ECO:0007669"/>
    <property type="project" value="UniProtKB-KW"/>
</dbReference>
<dbReference type="SUPFAM" id="SSF56112">
    <property type="entry name" value="Protein kinase-like (PK-like)"/>
    <property type="match status" value="1"/>
</dbReference>
<dbReference type="GO" id="GO:0004674">
    <property type="term" value="F:protein serine/threonine kinase activity"/>
    <property type="evidence" value="ECO:0007669"/>
    <property type="project" value="UniProtKB-KW"/>
</dbReference>
<dbReference type="InterPro" id="IPR050940">
    <property type="entry name" value="Actin_reg-Ser/Thr_kinase"/>
</dbReference>
<evidence type="ECO:0000256" key="18">
    <source>
        <dbReference type="ARBA" id="ARBA00048659"/>
    </source>
</evidence>
<keyword evidence="15" id="KW-0206">Cytoskeleton</keyword>
<keyword evidence="10" id="KW-0547">Nucleotide-binding</keyword>